<dbReference type="RefSeq" id="WP_209857202.1">
    <property type="nucleotide sequence ID" value="NZ_JAGGJV010000014.1"/>
</dbReference>
<keyword evidence="2" id="KW-1185">Reference proteome</keyword>
<accession>A0ABS4EWA5</accession>
<dbReference type="EMBL" id="JAGGJV010000014">
    <property type="protein sequence ID" value="MBP1862203.1"/>
    <property type="molecule type" value="Genomic_DNA"/>
</dbReference>
<evidence type="ECO:0000313" key="1">
    <source>
        <dbReference type="EMBL" id="MBP1862203.1"/>
    </source>
</evidence>
<dbReference type="Proteomes" id="UP000823786">
    <property type="component" value="Unassembled WGS sequence"/>
</dbReference>
<reference evidence="1 2" key="1">
    <citation type="submission" date="2021-03" db="EMBL/GenBank/DDBJ databases">
        <title>Genomic Encyclopedia of Type Strains, Phase IV (KMG-IV): sequencing the most valuable type-strain genomes for metagenomic binning, comparative biology and taxonomic classification.</title>
        <authorList>
            <person name="Goeker M."/>
        </authorList>
    </citation>
    <scope>NUCLEOTIDE SEQUENCE [LARGE SCALE GENOMIC DNA]</scope>
    <source>
        <strain evidence="1 2">DSM 26427</strain>
    </source>
</reference>
<evidence type="ECO:0000313" key="2">
    <source>
        <dbReference type="Proteomes" id="UP000823786"/>
    </source>
</evidence>
<gene>
    <name evidence="1" type="ORF">J2Z75_005734</name>
</gene>
<protein>
    <submittedName>
        <fullName evidence="1">Uncharacterized protein</fullName>
    </submittedName>
</protein>
<comment type="caution">
    <text evidence="1">The sequence shown here is derived from an EMBL/GenBank/DDBJ whole genome shotgun (WGS) entry which is preliminary data.</text>
</comment>
<organism evidence="1 2">
    <name type="scientific">Rhizobium herbae</name>
    <dbReference type="NCBI Taxonomy" id="508661"/>
    <lineage>
        <taxon>Bacteria</taxon>
        <taxon>Pseudomonadati</taxon>
        <taxon>Pseudomonadota</taxon>
        <taxon>Alphaproteobacteria</taxon>
        <taxon>Hyphomicrobiales</taxon>
        <taxon>Rhizobiaceae</taxon>
        <taxon>Rhizobium/Agrobacterium group</taxon>
        <taxon>Rhizobium</taxon>
    </lineage>
</organism>
<sequence length="134" mass="14695">MNQLPSDATLAYVVNNGLLNKPDDWIAKVLGIIRGLPDERGPYCLRIGVTGTGHAPNYRIEPIHEPARTEEDLKSLDTPHWAYLGAINTAYSGRSHAIIVSGLDKESWSSKANTVQEVGALLLQMHRAPKKVGR</sequence>
<proteinExistence type="predicted"/>
<name>A0ABS4EWA5_9HYPH</name>